<dbReference type="EMBL" id="JBFOLJ010000012">
    <property type="protein sequence ID" value="KAL2487799.1"/>
    <property type="molecule type" value="Genomic_DNA"/>
</dbReference>
<dbReference type="AlphaFoldDB" id="A0ABD1RIB3"/>
<gene>
    <name evidence="1" type="ORF">Fot_41091</name>
</gene>
<accession>A0ABD1RIB3</accession>
<protein>
    <submittedName>
        <fullName evidence="1">Uncharacterized protein</fullName>
    </submittedName>
</protein>
<organism evidence="1 2">
    <name type="scientific">Forsythia ovata</name>
    <dbReference type="NCBI Taxonomy" id="205694"/>
    <lineage>
        <taxon>Eukaryota</taxon>
        <taxon>Viridiplantae</taxon>
        <taxon>Streptophyta</taxon>
        <taxon>Embryophyta</taxon>
        <taxon>Tracheophyta</taxon>
        <taxon>Spermatophyta</taxon>
        <taxon>Magnoliopsida</taxon>
        <taxon>eudicotyledons</taxon>
        <taxon>Gunneridae</taxon>
        <taxon>Pentapetalae</taxon>
        <taxon>asterids</taxon>
        <taxon>lamiids</taxon>
        <taxon>Lamiales</taxon>
        <taxon>Oleaceae</taxon>
        <taxon>Forsythieae</taxon>
        <taxon>Forsythia</taxon>
    </lineage>
</organism>
<comment type="caution">
    <text evidence="1">The sequence shown here is derived from an EMBL/GenBank/DDBJ whole genome shotgun (WGS) entry which is preliminary data.</text>
</comment>
<dbReference type="Proteomes" id="UP001604277">
    <property type="component" value="Unassembled WGS sequence"/>
</dbReference>
<keyword evidence="2" id="KW-1185">Reference proteome</keyword>
<sequence>MKRGTIVQKVLPRYLKSYTTSTREVLPNLYEEINYRPRGHISIFQMLPQYIRSYLTSKKRDTISMRSYLTPTKMDTIVQDVLPQYIRFYLDISGHPHEVGQKKDTIVQEVLPQYIKSYLNISGPT</sequence>
<reference evidence="2" key="1">
    <citation type="submission" date="2024-07" db="EMBL/GenBank/DDBJ databases">
        <title>Two chromosome-level genome assemblies of Korean endemic species Abeliophyllum distichum and Forsythia ovata (Oleaceae).</title>
        <authorList>
            <person name="Jang H."/>
        </authorList>
    </citation>
    <scope>NUCLEOTIDE SEQUENCE [LARGE SCALE GENOMIC DNA]</scope>
</reference>
<proteinExistence type="predicted"/>
<evidence type="ECO:0000313" key="1">
    <source>
        <dbReference type="EMBL" id="KAL2487799.1"/>
    </source>
</evidence>
<evidence type="ECO:0000313" key="2">
    <source>
        <dbReference type="Proteomes" id="UP001604277"/>
    </source>
</evidence>
<name>A0ABD1RIB3_9LAMI</name>